<proteinExistence type="predicted"/>
<protein>
    <submittedName>
        <fullName evidence="1">Uncharacterized protein</fullName>
    </submittedName>
</protein>
<dbReference type="Proteomes" id="UP000249135">
    <property type="component" value="Unassembled WGS sequence"/>
</dbReference>
<reference evidence="1 2" key="1">
    <citation type="submission" date="2017-08" db="EMBL/GenBank/DDBJ databases">
        <title>Infants hospitalized years apart are colonized by the same room-sourced microbial strains.</title>
        <authorList>
            <person name="Brooks B."/>
            <person name="Olm M.R."/>
            <person name="Firek B.A."/>
            <person name="Baker R."/>
            <person name="Thomas B.C."/>
            <person name="Morowitz M.J."/>
            <person name="Banfield J.F."/>
        </authorList>
    </citation>
    <scope>NUCLEOTIDE SEQUENCE [LARGE SCALE GENOMIC DNA]</scope>
    <source>
        <strain evidence="1">S2_005_003_R2_41</strain>
    </source>
</reference>
<gene>
    <name evidence="1" type="ORF">DI563_02020</name>
</gene>
<comment type="caution">
    <text evidence="1">The sequence shown here is derived from an EMBL/GenBank/DDBJ whole genome shotgun (WGS) entry which is preliminary data.</text>
</comment>
<dbReference type="EMBL" id="QFPP01000007">
    <property type="protein sequence ID" value="PZQ77958.1"/>
    <property type="molecule type" value="Genomic_DNA"/>
</dbReference>
<dbReference type="AlphaFoldDB" id="A0A2W5QL15"/>
<sequence length="93" mass="10581">MSDEEFVRPESYDRVSEDFRQALLMQIEKHLVVMQCALIEAHNNGPEAGLRWIANTLDGPGLIPDVHPDAQAYFDLHAPSIDACCWKTDRKEN</sequence>
<evidence type="ECO:0000313" key="2">
    <source>
        <dbReference type="Proteomes" id="UP000249135"/>
    </source>
</evidence>
<name>A0A2W5QL15_VARPD</name>
<organism evidence="1 2">
    <name type="scientific">Variovorax paradoxus</name>
    <dbReference type="NCBI Taxonomy" id="34073"/>
    <lineage>
        <taxon>Bacteria</taxon>
        <taxon>Pseudomonadati</taxon>
        <taxon>Pseudomonadota</taxon>
        <taxon>Betaproteobacteria</taxon>
        <taxon>Burkholderiales</taxon>
        <taxon>Comamonadaceae</taxon>
        <taxon>Variovorax</taxon>
    </lineage>
</organism>
<accession>A0A2W5QL15</accession>
<evidence type="ECO:0000313" key="1">
    <source>
        <dbReference type="EMBL" id="PZQ77958.1"/>
    </source>
</evidence>